<sequence>MAQFGTMDDTEFRRKLSEVAEWKLPDTPRETSLNAKKKRGKKSKEEEYQDEHEEIFLELFEGVNPTYAPLLTKVKYIPTVCECGRTCDSGCPKEAKLQQTEKSQHWRIKCRTCGMTQNPYTGEFNLNAQGASGVWNGFLQEIALSIPPKNSGIRTK</sequence>
<evidence type="ECO:0000256" key="1">
    <source>
        <dbReference type="SAM" id="MobiDB-lite"/>
    </source>
</evidence>
<dbReference type="EMBL" id="LR797497">
    <property type="protein sequence ID" value="CAB4220438.1"/>
    <property type="molecule type" value="Genomic_DNA"/>
</dbReference>
<reference evidence="3" key="1">
    <citation type="submission" date="2020-05" db="EMBL/GenBank/DDBJ databases">
        <authorList>
            <person name="Chiriac C."/>
            <person name="Salcher M."/>
            <person name="Ghai R."/>
            <person name="Kavagutti S V."/>
        </authorList>
    </citation>
    <scope>NUCLEOTIDE SEQUENCE</scope>
</reference>
<gene>
    <name evidence="2" type="ORF">UFOVP1030_10</name>
    <name evidence="3" type="ORF">UFOVP1634_31</name>
</gene>
<evidence type="ECO:0000313" key="2">
    <source>
        <dbReference type="EMBL" id="CAB4178724.1"/>
    </source>
</evidence>
<protein>
    <submittedName>
        <fullName evidence="3">Uncharacterized protein</fullName>
    </submittedName>
</protein>
<feature type="region of interest" description="Disordered" evidence="1">
    <location>
        <begin position="18"/>
        <end position="48"/>
    </location>
</feature>
<feature type="compositionally biased region" description="Basic and acidic residues" evidence="1">
    <location>
        <begin position="18"/>
        <end position="29"/>
    </location>
</feature>
<evidence type="ECO:0000313" key="3">
    <source>
        <dbReference type="EMBL" id="CAB4220438.1"/>
    </source>
</evidence>
<proteinExistence type="predicted"/>
<dbReference type="EMBL" id="LR796977">
    <property type="protein sequence ID" value="CAB4178724.1"/>
    <property type="molecule type" value="Genomic_DNA"/>
</dbReference>
<organism evidence="3">
    <name type="scientific">uncultured Caudovirales phage</name>
    <dbReference type="NCBI Taxonomy" id="2100421"/>
    <lineage>
        <taxon>Viruses</taxon>
        <taxon>Duplodnaviria</taxon>
        <taxon>Heunggongvirae</taxon>
        <taxon>Uroviricota</taxon>
        <taxon>Caudoviricetes</taxon>
        <taxon>Peduoviridae</taxon>
        <taxon>Maltschvirus</taxon>
        <taxon>Maltschvirus maltsch</taxon>
    </lineage>
</organism>
<name>A0A6J5SYB4_9CAUD</name>
<accession>A0A6J5SYB4</accession>